<dbReference type="Proteomes" id="UP000020467">
    <property type="component" value="Unassembled WGS sequence"/>
</dbReference>
<sequence>MIVTKSPTCTCQRLPPAGPDSVEPFSNFPLFNFALPSSPLLLIPEFRHECAYIPLLGITLMKHSTFSADTPSITIHSPASLADHRNDRRHQVLLKIRPPRHGISLDYVSGAFRPKVEPTTNSPSFSITPNAQWETSAAIRPMFIQGSRCTLTVPAHPIHGRTDTMYGRKSRQSTSGNTIRMTAPWTFLDLAGKAGADLSSICWPRTPYASYQLPLRPYLARLPFNDARLRTVPPSDSHGAWATTNAHTSSPCCLASHTPASSQLLPYQLATERVSVPTAFTPHAVAVVAAQPRAAIMMTATSRNLELLRAGERGEGQEVYSRCVVEGVVSRRTHTLSVNHNQSGTFAFHFRPLEPRLLHESYPYLLVGSPAPSNGFMGPMSLAVGVDDVGPLAPSPTPRPPAAAPKSNKSRLPYCPSAASVLFVYPSASSRASPSAPRTSLDVCSIRVGGGSRSITRVQGHPSVGKKLRHFRLARQSAQPPACATAPRCSSKKTALTGLRLESHLALSLDDAGSTWAMESVMAAAGDGERGGSAESKPALKAAIDMQRRPSHGGWGCQALGLRPGKRSLDRSTTTGWTVLLEPFPTIPCRSPLGRSQKSL</sequence>
<comment type="caution">
    <text evidence="1">The sequence shown here is derived from an EMBL/GenBank/DDBJ whole genome shotgun (WGS) entry which is preliminary data.</text>
</comment>
<dbReference type="EMBL" id="JARH01000541">
    <property type="protein sequence ID" value="EXF79615.1"/>
    <property type="molecule type" value="Genomic_DNA"/>
</dbReference>
<organism evidence="1 2">
    <name type="scientific">Colletotrichum fioriniae PJ7</name>
    <dbReference type="NCBI Taxonomy" id="1445577"/>
    <lineage>
        <taxon>Eukaryota</taxon>
        <taxon>Fungi</taxon>
        <taxon>Dikarya</taxon>
        <taxon>Ascomycota</taxon>
        <taxon>Pezizomycotina</taxon>
        <taxon>Sordariomycetes</taxon>
        <taxon>Hypocreomycetidae</taxon>
        <taxon>Glomerellales</taxon>
        <taxon>Glomerellaceae</taxon>
        <taxon>Colletotrichum</taxon>
        <taxon>Colletotrichum acutatum species complex</taxon>
    </lineage>
</organism>
<dbReference type="HOGENOM" id="CLU_454919_0_0_1"/>
<evidence type="ECO:0000313" key="2">
    <source>
        <dbReference type="Proteomes" id="UP000020467"/>
    </source>
</evidence>
<dbReference type="OrthoDB" id="10560991at2759"/>
<name>A0A010QSG0_9PEZI</name>
<evidence type="ECO:0000313" key="1">
    <source>
        <dbReference type="EMBL" id="EXF79615.1"/>
    </source>
</evidence>
<reference evidence="1 2" key="1">
    <citation type="submission" date="2014-02" db="EMBL/GenBank/DDBJ databases">
        <title>The genome sequence of Colletotrichum fioriniae PJ7.</title>
        <authorList>
            <person name="Baroncelli R."/>
            <person name="Thon M.R."/>
        </authorList>
    </citation>
    <scope>NUCLEOTIDE SEQUENCE [LARGE SCALE GENOMIC DNA]</scope>
    <source>
        <strain evidence="1 2">PJ7</strain>
    </source>
</reference>
<proteinExistence type="predicted"/>
<accession>A0A010QSG0</accession>
<protein>
    <submittedName>
        <fullName evidence="1">Uncharacterized protein</fullName>
    </submittedName>
</protein>
<keyword evidence="2" id="KW-1185">Reference proteome</keyword>
<dbReference type="AlphaFoldDB" id="A0A010QSG0"/>
<dbReference type="KEGG" id="cfj:CFIO01_07297"/>
<gene>
    <name evidence="1" type="ORF">CFIO01_07297</name>
</gene>